<accession>A0A8K1ZX71</accession>
<comment type="caution">
    <text evidence="1">The sequence shown here is derived from an EMBL/GenBank/DDBJ whole genome shotgun (WGS) entry which is preliminary data.</text>
</comment>
<evidence type="ECO:0000313" key="1">
    <source>
        <dbReference type="EMBL" id="NCJ05317.1"/>
    </source>
</evidence>
<organism evidence="1 2">
    <name type="scientific">Petrachloros mirabilis ULC683</name>
    <dbReference type="NCBI Taxonomy" id="2781853"/>
    <lineage>
        <taxon>Bacteria</taxon>
        <taxon>Bacillati</taxon>
        <taxon>Cyanobacteriota</taxon>
        <taxon>Cyanophyceae</taxon>
        <taxon>Synechococcales</taxon>
        <taxon>Petrachlorosaceae</taxon>
        <taxon>Petrachloros</taxon>
        <taxon>Petrachloros mirabilis</taxon>
    </lineage>
</organism>
<proteinExistence type="predicted"/>
<reference evidence="1" key="1">
    <citation type="submission" date="2019-12" db="EMBL/GenBank/DDBJ databases">
        <title>High-Quality draft genome sequences of three cyanobacteria isolated from the limestone walls of the Old Cathedral of Coimbra.</title>
        <authorList>
            <person name="Tiago I."/>
            <person name="Soares F."/>
            <person name="Portugal A."/>
        </authorList>
    </citation>
    <scope>NUCLEOTIDE SEQUENCE [LARGE SCALE GENOMIC DNA]</scope>
    <source>
        <strain evidence="1">C</strain>
    </source>
</reference>
<gene>
    <name evidence="1" type="ORF">GS597_02060</name>
</gene>
<name>A0A8K1ZX71_9CYAN</name>
<dbReference type="AlphaFoldDB" id="A0A8K1ZX71"/>
<dbReference type="EMBL" id="WVIC01000003">
    <property type="protein sequence ID" value="NCJ05317.1"/>
    <property type="molecule type" value="Genomic_DNA"/>
</dbReference>
<dbReference type="RefSeq" id="WP_161823798.1">
    <property type="nucleotide sequence ID" value="NZ_WVIC01000003.1"/>
</dbReference>
<keyword evidence="2" id="KW-1185">Reference proteome</keyword>
<protein>
    <submittedName>
        <fullName evidence="1">Uncharacterized protein</fullName>
    </submittedName>
</protein>
<sequence>MRNVDWLRPRLFLLSLALLIPLATLGLPHPSVAEDNWQLYELFQEGKQRVDAKDFSKAV</sequence>
<dbReference type="Proteomes" id="UP000607397">
    <property type="component" value="Unassembled WGS sequence"/>
</dbReference>
<evidence type="ECO:0000313" key="2">
    <source>
        <dbReference type="Proteomes" id="UP000607397"/>
    </source>
</evidence>